<dbReference type="PROSITE" id="PS01185">
    <property type="entry name" value="CTCK_1"/>
    <property type="match status" value="1"/>
</dbReference>
<name>A0A8C0AT30_9AVES</name>
<evidence type="ECO:0000256" key="1">
    <source>
        <dbReference type="ARBA" id="ARBA00004613"/>
    </source>
</evidence>
<evidence type="ECO:0000313" key="14">
    <source>
        <dbReference type="Ensembl" id="ENSBJAP00000006763.1"/>
    </source>
</evidence>
<keyword evidence="4" id="KW-0677">Repeat</keyword>
<evidence type="ECO:0000259" key="11">
    <source>
        <dbReference type="PROSITE" id="PS01225"/>
    </source>
</evidence>
<dbReference type="Pfam" id="PF00094">
    <property type="entry name" value="VWD"/>
    <property type="match status" value="4"/>
</dbReference>
<feature type="domain" description="VWFC" evidence="12">
    <location>
        <begin position="2435"/>
        <end position="2504"/>
    </location>
</feature>
<evidence type="ECO:0000256" key="4">
    <source>
        <dbReference type="ARBA" id="ARBA00022737"/>
    </source>
</evidence>
<dbReference type="InterPro" id="IPR001846">
    <property type="entry name" value="VWF_type-D"/>
</dbReference>
<feature type="compositionally biased region" description="Low complexity" evidence="9">
    <location>
        <begin position="1664"/>
        <end position="1739"/>
    </location>
</feature>
<dbReference type="Pfam" id="PF01826">
    <property type="entry name" value="TIL"/>
    <property type="match status" value="1"/>
</dbReference>
<dbReference type="PANTHER" id="PTHR11339">
    <property type="entry name" value="EXTRACELLULAR MATRIX GLYCOPROTEIN RELATED"/>
    <property type="match status" value="1"/>
</dbReference>
<reference evidence="14" key="1">
    <citation type="submission" date="2025-08" db="UniProtKB">
        <authorList>
            <consortium name="Ensembl"/>
        </authorList>
    </citation>
    <scope>IDENTIFICATION</scope>
</reference>
<feature type="domain" description="VWFD" evidence="13">
    <location>
        <begin position="2105"/>
        <end position="2288"/>
    </location>
</feature>
<dbReference type="SMART" id="SM00216">
    <property type="entry name" value="VWD"/>
    <property type="match status" value="4"/>
</dbReference>
<dbReference type="PROSITE" id="PS01225">
    <property type="entry name" value="CTCK_2"/>
    <property type="match status" value="1"/>
</dbReference>
<keyword evidence="2" id="KW-0964">Secreted</keyword>
<dbReference type="CDD" id="cd19941">
    <property type="entry name" value="TIL"/>
    <property type="match status" value="4"/>
</dbReference>
<feature type="compositionally biased region" description="Low complexity" evidence="9">
    <location>
        <begin position="1377"/>
        <end position="1519"/>
    </location>
</feature>
<keyword evidence="15" id="KW-1185">Reference proteome</keyword>
<dbReference type="Pfam" id="PF13330">
    <property type="entry name" value="Mucin2_WxxW"/>
    <property type="match status" value="1"/>
</dbReference>
<proteinExistence type="predicted"/>
<dbReference type="SUPFAM" id="SSF57603">
    <property type="entry name" value="FnI-like domain"/>
    <property type="match status" value="1"/>
</dbReference>
<feature type="compositionally biased region" description="Low complexity" evidence="9">
    <location>
        <begin position="1746"/>
        <end position="1821"/>
    </location>
</feature>
<dbReference type="SMART" id="SM00215">
    <property type="entry name" value="VWC_out"/>
    <property type="match status" value="2"/>
</dbReference>
<dbReference type="GO" id="GO:0005576">
    <property type="term" value="C:extracellular region"/>
    <property type="evidence" value="ECO:0007669"/>
    <property type="project" value="UniProtKB-SubCell"/>
</dbReference>
<dbReference type="PANTHER" id="PTHR11339:SF371">
    <property type="entry name" value="MUCIN-2"/>
    <property type="match status" value="1"/>
</dbReference>
<organism evidence="14 15">
    <name type="scientific">Buteo japonicus</name>
    <dbReference type="NCBI Taxonomy" id="224669"/>
    <lineage>
        <taxon>Eukaryota</taxon>
        <taxon>Metazoa</taxon>
        <taxon>Chordata</taxon>
        <taxon>Craniata</taxon>
        <taxon>Vertebrata</taxon>
        <taxon>Euteleostomi</taxon>
        <taxon>Archelosauria</taxon>
        <taxon>Archosauria</taxon>
        <taxon>Dinosauria</taxon>
        <taxon>Saurischia</taxon>
        <taxon>Theropoda</taxon>
        <taxon>Coelurosauria</taxon>
        <taxon>Aves</taxon>
        <taxon>Neognathae</taxon>
        <taxon>Neoaves</taxon>
        <taxon>Telluraves</taxon>
        <taxon>Accipitrimorphae</taxon>
        <taxon>Accipitriformes</taxon>
        <taxon>Accipitridae</taxon>
        <taxon>Accipitrinae</taxon>
        <taxon>Buteo</taxon>
    </lineage>
</organism>
<dbReference type="InterPro" id="IPR058753">
    <property type="entry name" value="TIL_OTOGL_Mucin"/>
</dbReference>
<feature type="domain" description="VWFD" evidence="13">
    <location>
        <begin position="28"/>
        <end position="198"/>
    </location>
</feature>
<feature type="domain" description="VWFC" evidence="12">
    <location>
        <begin position="2530"/>
        <end position="2599"/>
    </location>
</feature>
<evidence type="ECO:0000256" key="8">
    <source>
        <dbReference type="PROSITE-ProRule" id="PRU00039"/>
    </source>
</evidence>
<feature type="compositionally biased region" description="Low complexity" evidence="9">
    <location>
        <begin position="1952"/>
        <end position="1989"/>
    </location>
</feature>
<dbReference type="PROSITE" id="PS51233">
    <property type="entry name" value="VWFD"/>
    <property type="match status" value="4"/>
</dbReference>
<dbReference type="InterPro" id="IPR050780">
    <property type="entry name" value="Mucin_vWF_Thrombospondin_sf"/>
</dbReference>
<dbReference type="InterPro" id="IPR001007">
    <property type="entry name" value="VWF_dom"/>
</dbReference>
<evidence type="ECO:0000256" key="3">
    <source>
        <dbReference type="ARBA" id="ARBA00022729"/>
    </source>
</evidence>
<keyword evidence="6" id="KW-1015">Disulfide bond</keyword>
<dbReference type="InterPro" id="IPR002919">
    <property type="entry name" value="TIL_dom"/>
</dbReference>
<feature type="compositionally biased region" description="Low complexity" evidence="9">
    <location>
        <begin position="1910"/>
        <end position="1938"/>
    </location>
</feature>
<feature type="compositionally biased region" description="Polar residues" evidence="9">
    <location>
        <begin position="1939"/>
        <end position="1951"/>
    </location>
</feature>
<dbReference type="InterPro" id="IPR025155">
    <property type="entry name" value="WxxW_domain"/>
</dbReference>
<keyword evidence="5" id="KW-0186">Copper</keyword>
<dbReference type="Proteomes" id="UP000694555">
    <property type="component" value="Unplaced"/>
</dbReference>
<evidence type="ECO:0000256" key="7">
    <source>
        <dbReference type="ARBA" id="ARBA00023180"/>
    </source>
</evidence>
<dbReference type="Pfam" id="PF08742">
    <property type="entry name" value="C8"/>
    <property type="match status" value="4"/>
</dbReference>
<sequence length="2784" mass="300693">MLAHSFHFFSCLFLFHHLTGRTRNHGHYVCSTWGNNHFKTFDGDIYQFPGICEYNFASDCQESYKEFSVHIQRALNSNNHPEIQYILITIRDFTVYLRPKLVVVDGRIVKTPYYSSGLLIESNDIYTKVYAKLGLILIWNQEDALMVELDSKFNNHTCGLCGDYNGVPIYNEFINGGDYNSITYGNLQKISKPNTKCEDPDETRALPSCNEHRNECERLLTSSAFADCRLRLNLELYIQACMQDKCACNGNEDSFCLCSTVSEYSRQCSHAGGRPGEWRTQYFCPKTCPDTMIYRESSSPCMDTCSHLEISSLCEEHYMDGCFCPEGTVYDDITEKGCILASQCHCKLHGKEYSPGESITNECEECTCDSGRWTCKDLPCPGTCSVEGGSHITTFDGKKYTFHGDCYYVLAKGTVNDSHALLAELSPCGSTDRQTCLKTVVLLVDHKKNVVVFRPDGSVSLNEMTVNVPHVSASFSVFKPSSYYLVAQTSFGLQLQIQLFPVMQLFVTVDQSVQGKLQGLCGNFNGMEGDDFKTTSGLVEATGSAFANTWKAQSTCTDQVEKLEDPCSLSTESANYAEHWCSLLKNPEGPFARCHLIIDPSEYYKKCKYDTCLCEDNEECLCAALSSYSRACAFKGIILGGWRKNVCSKYEVSACPGNQIFLYNLTMCQQTCRSLAGGEKHCLQDLPPMDGCGCPYNTYLDNQDTCVPISKCPCYYKGSYLEPGEYVTKDGERWYVLLWLLVWGDKKCSSNKMYFDCNASPKWTSQTPLQLSCHTPRTDHAECVSGCVCPEGLFDDGKGGCVEEKDCPCIHNNQWYSPGQKIAVDCNTCTCQKGLWSCTEDVCYGTCMIYGSGHYITFDGKFYDFDGSCEYVATQDFCGDKNSSGSFSIITENVPCGTTGVTCSKAIKMFLGKTELKLENKDYKEIQRDIGDDVHYWNRTVGLYLVIEASNGVMLIWDKKTTVFIKLTPDYKGKVCGLCGNFDDKSNNDFTTRSGLQDTNALKFGNSWKQSSMCPDITQEIKPCDVKPHRKSWAEKECSIIRSEVFKICHSKVDPIPFYEACVHDACSCDSGGDCECFCSAVAAYAQECTKAQACVFWRTPDICPIFCDYYNPRNECDWHYEPCGSNVTTCRMINNVSTNFSVPYLEGCYPRCPKDKPVYNEETKECVPEDQCWCYINGTHVPPGSEIPTEENWCPCVINGTSYEVGEIVAQIQDGNICITYVCAENGSIVVGSTYPCPTSTSPTTISTSFPTSTLTTTDAKSLSFLAAPCFGLICNWTQWFDVSKPEEDGGDYETYDAIRQEHGNKICEAPEEIECRAKDNPDMSLEELGQKVECNVTYGLICKNEEQDPTMWQLCYNYEIRVNCCEWSEISCETTSTLSPTPTATSTTTSTTVPITTTPPSSTATTTMPPRSTTSSTLGTTTTVPGTPAPTPTTASTSMPAPTYTTTSSPPVTETGSTTKTTTSGPTPHSTTTVMETSSHETSTTGTGSPPTGPPSSTTSTTTSGPSSPTSTASTTVSPPPVSTSPVTVSTSGVTETGSTTKTTTSGPTPHSTTTVMETSRPSSPTSTASTTVSPPPVSTSPVTVSTSGVTETGSTTKTTTSGPTPHSTTTVMETSSHETSTTGTGSPPTGPPSSTTSTTTSGPSSPTSTASTTVSPPPVSTSPVTVSTSGVTETGSTTKTTTSGPTPHSTTTVMETSSHETSTTGTGSPPTGPPSSTTSTTTSGPSSPTSTASTTVSPPPVSTSPVTVSTSGVTETGSTTKTTTSGPTPHSTTTVMETSSHETSTTGTGSPPTGPPSSTTSTTTSGPSSPTSTASTTVSPPPVSTSPVTVSTSGVTETGSTTKTTTSGPTPHSTTTVMETSSHETSTTGTGSPPTGPPSSTTSTTTSGPSSPTSTASTTVSPPPVSTSPVTVSTSGVTETGSTATSGPTPSVSTAITTTMTSGRSSIESTAITTVSPPSVSTSIMPVTTSGTTPTESFTTTSGTTSRNFTTITATTTTSTSEYFSPGSTSTSGPTATSSSVTITGSSTFLSLFPPHLPHFQTQPGESWWICDCTKAICIEDNIIQVVPVICNPPPKPTCANGLSPVQVIDEDGCCWHWECDCYCTGWGDPHYMTFDGLYYSYQGNCTYVLVEEIHKKVDNFGVYIDNYHCDTRDVVSCPRTLIVRHETQEVRMATVKPNTLQVEVTVNKQAVALPYKKFGLSIYESGINRVVEIPELKMNVTYNGLSFSIRMPYSLFGNNTHGQCGTCNNNTADDCMLPNGNIADNCETMADHWQVVDPSKPQCSPGLIPTKAPSTTPQQPCKESSICELLLGSLFEPCHGFVQPEKYYAACVFDSCVLPNLDLECSSLQIYAATCADQSVCIDWRSHTNGVCSYKCPSDKEYRACGPIKEITCKSSQQNETSTKQVEGCFCPNGTMLYDSGVDVCVKTCGCVGVDKIPREFGEKFTVDCQDCICMEGGSGIVCEPHECAEQNKTGCDGEGFYEVNEVNSEDFCCPIVTCKCNTSLCTSKAPKCTLGFEVHSHIPSGQCCPVYQCGKSLPNSSVFVDKCQNCFCTNEVNISTQLNIISCEHIPCNTYCEPGYERQPVKGECCGRCVQTKCVIHTSENSDLILSPGEFKNDPYNNCTIYSCVNIHNQLISSTSEITCPAFNEESCKPGTITFLPNGCCRTCNSVPNFTLSSVCWLPAQSNVAIFHVNRYSAEANSMDHSCSCCRESRTTVREVELKCPTGNSISHKYIYVESCSCQDTECSSSQSSELQSTEENDKESTLNRIKRAISLTAK</sequence>
<evidence type="ECO:0000256" key="6">
    <source>
        <dbReference type="ARBA" id="ARBA00023157"/>
    </source>
</evidence>
<feature type="domain" description="VWFD" evidence="13">
    <location>
        <begin position="382"/>
        <end position="557"/>
    </location>
</feature>
<feature type="compositionally biased region" description="Low complexity" evidence="9">
    <location>
        <begin position="1526"/>
        <end position="1575"/>
    </location>
</feature>
<dbReference type="SMART" id="SM00832">
    <property type="entry name" value="C8"/>
    <property type="match status" value="4"/>
</dbReference>
<reference evidence="14" key="2">
    <citation type="submission" date="2025-09" db="UniProtKB">
        <authorList>
            <consortium name="Ensembl"/>
        </authorList>
    </citation>
    <scope>IDENTIFICATION</scope>
</reference>
<evidence type="ECO:0000259" key="13">
    <source>
        <dbReference type="PROSITE" id="PS51233"/>
    </source>
</evidence>
<dbReference type="InterPro" id="IPR014853">
    <property type="entry name" value="VWF/SSPO/ZAN-like_Cys-rich_dom"/>
</dbReference>
<evidence type="ECO:0000259" key="12">
    <source>
        <dbReference type="PROSITE" id="PS50184"/>
    </source>
</evidence>
<feature type="domain" description="VWFD" evidence="13">
    <location>
        <begin position="845"/>
        <end position="1015"/>
    </location>
</feature>
<feature type="signal peptide" evidence="10">
    <location>
        <begin position="1"/>
        <end position="22"/>
    </location>
</feature>
<evidence type="ECO:0000313" key="15">
    <source>
        <dbReference type="Proteomes" id="UP000694555"/>
    </source>
</evidence>
<feature type="compositionally biased region" description="Low complexity" evidence="9">
    <location>
        <begin position="1582"/>
        <end position="1657"/>
    </location>
</feature>
<dbReference type="Gene3D" id="2.10.25.10">
    <property type="entry name" value="Laminin"/>
    <property type="match status" value="4"/>
</dbReference>
<dbReference type="Ensembl" id="ENSBJAT00000006962.1">
    <property type="protein sequence ID" value="ENSBJAP00000006763.1"/>
    <property type="gene ID" value="ENSBJAG00000004827.1"/>
</dbReference>
<dbReference type="InterPro" id="IPR036084">
    <property type="entry name" value="Ser_inhib-like_sf"/>
</dbReference>
<evidence type="ECO:0000256" key="10">
    <source>
        <dbReference type="SAM" id="SignalP"/>
    </source>
</evidence>
<feature type="region of interest" description="Disordered" evidence="9">
    <location>
        <begin position="1377"/>
        <end position="1989"/>
    </location>
</feature>
<dbReference type="InterPro" id="IPR006207">
    <property type="entry name" value="Cys_knot_C"/>
</dbReference>
<dbReference type="SMART" id="SM00214">
    <property type="entry name" value="VWC"/>
    <property type="match status" value="3"/>
</dbReference>
<comment type="subcellular location">
    <subcellularLocation>
        <location evidence="1">Secreted</location>
    </subcellularLocation>
</comment>
<keyword evidence="7" id="KW-0325">Glycoprotein</keyword>
<dbReference type="PROSITE" id="PS50184">
    <property type="entry name" value="VWFC_2"/>
    <property type="match status" value="2"/>
</dbReference>
<evidence type="ECO:0000256" key="2">
    <source>
        <dbReference type="ARBA" id="ARBA00022525"/>
    </source>
</evidence>
<protein>
    <submittedName>
        <fullName evidence="14">Mucin 2, oligomeric mucus/gel-forming</fullName>
    </submittedName>
</protein>
<evidence type="ECO:0000256" key="5">
    <source>
        <dbReference type="ARBA" id="ARBA00023008"/>
    </source>
</evidence>
<dbReference type="SUPFAM" id="SSF57567">
    <property type="entry name" value="Serine protease inhibitors"/>
    <property type="match status" value="4"/>
</dbReference>
<dbReference type="FunFam" id="2.10.25.10:FF:000674">
    <property type="entry name" value="Mucin-2"/>
    <property type="match status" value="1"/>
</dbReference>
<evidence type="ECO:0000256" key="9">
    <source>
        <dbReference type="SAM" id="MobiDB-lite"/>
    </source>
</evidence>
<accession>A0A8C0AT30</accession>
<dbReference type="Pfam" id="PF25962">
    <property type="entry name" value="TIL_OTOGL_Mucin"/>
    <property type="match status" value="1"/>
</dbReference>
<feature type="domain" description="CTCK" evidence="11">
    <location>
        <begin position="2633"/>
        <end position="2753"/>
    </location>
</feature>
<dbReference type="Pfam" id="PF23244">
    <property type="entry name" value="VWF"/>
    <property type="match status" value="1"/>
</dbReference>
<feature type="compositionally biased region" description="Low complexity" evidence="9">
    <location>
        <begin position="1828"/>
        <end position="1903"/>
    </location>
</feature>
<feature type="chain" id="PRO_5034734777" evidence="10">
    <location>
        <begin position="23"/>
        <end position="2784"/>
    </location>
</feature>
<comment type="caution">
    <text evidence="8">Lacks conserved residue(s) required for the propagation of feature annotation.</text>
</comment>
<dbReference type="FunFam" id="2.10.25.10:FF:000153">
    <property type="entry name" value="MUC5B isoform 1"/>
    <property type="match status" value="1"/>
</dbReference>
<keyword evidence="3 10" id="KW-0732">Signal</keyword>